<sequence>MTPTSLLEEKNRSIESNDQMKFKEEGRSFSCRNAVRTDSEINLFNQREQSMALNSEGLECKYGCDLMGNRDLSLDGLVGNIYKHLPYFQALSVPEVLRPLYESPNIIAQKMTIAVSIAISVKVVRKHMVLTGNQLFYALSARD</sequence>
<evidence type="ECO:0000313" key="2">
    <source>
        <dbReference type="Proteomes" id="UP000834106"/>
    </source>
</evidence>
<protein>
    <submittedName>
        <fullName evidence="1">Uncharacterized protein</fullName>
    </submittedName>
</protein>
<dbReference type="AlphaFoldDB" id="A0AAD2AAI7"/>
<dbReference type="EMBL" id="OU503056">
    <property type="protein sequence ID" value="CAI9784607.1"/>
    <property type="molecule type" value="Genomic_DNA"/>
</dbReference>
<keyword evidence="2" id="KW-1185">Reference proteome</keyword>
<proteinExistence type="predicted"/>
<dbReference type="Proteomes" id="UP000834106">
    <property type="component" value="Chromosome 21"/>
</dbReference>
<name>A0AAD2AAI7_9LAMI</name>
<accession>A0AAD2AAI7</accession>
<organism evidence="1 2">
    <name type="scientific">Fraxinus pennsylvanica</name>
    <dbReference type="NCBI Taxonomy" id="56036"/>
    <lineage>
        <taxon>Eukaryota</taxon>
        <taxon>Viridiplantae</taxon>
        <taxon>Streptophyta</taxon>
        <taxon>Embryophyta</taxon>
        <taxon>Tracheophyta</taxon>
        <taxon>Spermatophyta</taxon>
        <taxon>Magnoliopsida</taxon>
        <taxon>eudicotyledons</taxon>
        <taxon>Gunneridae</taxon>
        <taxon>Pentapetalae</taxon>
        <taxon>asterids</taxon>
        <taxon>lamiids</taxon>
        <taxon>Lamiales</taxon>
        <taxon>Oleaceae</taxon>
        <taxon>Oleeae</taxon>
        <taxon>Fraxinus</taxon>
    </lineage>
</organism>
<gene>
    <name evidence="1" type="ORF">FPE_LOCUS32037</name>
</gene>
<reference evidence="1" key="1">
    <citation type="submission" date="2023-05" db="EMBL/GenBank/DDBJ databases">
        <authorList>
            <person name="Huff M."/>
        </authorList>
    </citation>
    <scope>NUCLEOTIDE SEQUENCE</scope>
</reference>
<evidence type="ECO:0000313" key="1">
    <source>
        <dbReference type="EMBL" id="CAI9784607.1"/>
    </source>
</evidence>